<dbReference type="Proteomes" id="UP000007392">
    <property type="component" value="Chromosome"/>
</dbReference>
<reference evidence="2 3" key="1">
    <citation type="submission" date="2013-06" db="EMBL/GenBank/DDBJ databases">
        <title>Complete genome sequence of Paenibacillus mucilaginosus K02.</title>
        <authorList>
            <person name="Xiao B."/>
            <person name="Sun L."/>
            <person name="Xiao L."/>
            <person name="Lian B."/>
        </authorList>
    </citation>
    <scope>NUCLEOTIDE SEQUENCE [LARGE SCALE GENOMIC DNA]</scope>
    <source>
        <strain evidence="2 3">K02</strain>
    </source>
</reference>
<evidence type="ECO:0000256" key="1">
    <source>
        <dbReference type="SAM" id="MobiDB-lite"/>
    </source>
</evidence>
<feature type="compositionally biased region" description="Basic and acidic residues" evidence="1">
    <location>
        <begin position="28"/>
        <end position="42"/>
    </location>
</feature>
<gene>
    <name evidence="2" type="ORF">B2K_39035</name>
</gene>
<dbReference type="HOGENOM" id="CLU_3255091_0_0_9"/>
<sequence>MRNVKMAGRTISLGIGYSQDEGGGGQSRTHDRCSHECHDEDL</sequence>
<organism evidence="2 3">
    <name type="scientific">Paenibacillus mucilaginosus K02</name>
    <dbReference type="NCBI Taxonomy" id="997761"/>
    <lineage>
        <taxon>Bacteria</taxon>
        <taxon>Bacillati</taxon>
        <taxon>Bacillota</taxon>
        <taxon>Bacilli</taxon>
        <taxon>Bacillales</taxon>
        <taxon>Paenibacillaceae</taxon>
        <taxon>Paenibacillus</taxon>
    </lineage>
</organism>
<accession>R9UP94</accession>
<proteinExistence type="predicted"/>
<dbReference type="AlphaFoldDB" id="R9UP94"/>
<feature type="region of interest" description="Disordered" evidence="1">
    <location>
        <begin position="1"/>
        <end position="42"/>
    </location>
</feature>
<name>R9UP94_9BACL</name>
<protein>
    <submittedName>
        <fullName evidence="2">Uncharacterized protein</fullName>
    </submittedName>
</protein>
<dbReference type="KEGG" id="pmw:B2K_39035"/>
<evidence type="ECO:0000313" key="3">
    <source>
        <dbReference type="Proteomes" id="UP000007392"/>
    </source>
</evidence>
<dbReference type="EMBL" id="CP003422">
    <property type="protein sequence ID" value="AGN70637.1"/>
    <property type="molecule type" value="Genomic_DNA"/>
</dbReference>
<evidence type="ECO:0000313" key="2">
    <source>
        <dbReference type="EMBL" id="AGN70637.1"/>
    </source>
</evidence>